<keyword evidence="1" id="KW-0472">Membrane</keyword>
<keyword evidence="1" id="KW-1133">Transmembrane helix</keyword>
<name>A0A1G2PZZ1_9BACT</name>
<evidence type="ECO:0008006" key="4">
    <source>
        <dbReference type="Google" id="ProtNLM"/>
    </source>
</evidence>
<evidence type="ECO:0000313" key="2">
    <source>
        <dbReference type="EMBL" id="OHA53906.1"/>
    </source>
</evidence>
<dbReference type="EMBL" id="MHSZ01000009">
    <property type="protein sequence ID" value="OHA53906.1"/>
    <property type="molecule type" value="Genomic_DNA"/>
</dbReference>
<dbReference type="Proteomes" id="UP000177865">
    <property type="component" value="Unassembled WGS sequence"/>
</dbReference>
<accession>A0A1G2PZZ1</accession>
<dbReference type="Pfam" id="PF18926">
    <property type="entry name" value="DUF5676"/>
    <property type="match status" value="1"/>
</dbReference>
<reference evidence="2 3" key="1">
    <citation type="journal article" date="2016" name="Nat. Commun.">
        <title>Thousands of microbial genomes shed light on interconnected biogeochemical processes in an aquifer system.</title>
        <authorList>
            <person name="Anantharaman K."/>
            <person name="Brown C.T."/>
            <person name="Hug L.A."/>
            <person name="Sharon I."/>
            <person name="Castelle C.J."/>
            <person name="Probst A.J."/>
            <person name="Thomas B.C."/>
            <person name="Singh A."/>
            <person name="Wilkins M.J."/>
            <person name="Karaoz U."/>
            <person name="Brodie E.L."/>
            <person name="Williams K.H."/>
            <person name="Hubbard S.S."/>
            <person name="Banfield J.F."/>
        </authorList>
    </citation>
    <scope>NUCLEOTIDE SEQUENCE [LARGE SCALE GENOMIC DNA]</scope>
</reference>
<dbReference type="AlphaFoldDB" id="A0A1G2PZZ1"/>
<feature type="transmembrane region" description="Helical" evidence="1">
    <location>
        <begin position="53"/>
        <end position="82"/>
    </location>
</feature>
<evidence type="ECO:0000313" key="3">
    <source>
        <dbReference type="Proteomes" id="UP000177865"/>
    </source>
</evidence>
<gene>
    <name evidence="2" type="ORF">A2991_04105</name>
</gene>
<protein>
    <recommendedName>
        <fullName evidence="4">DUF2062 domain-containing protein</fullName>
    </recommendedName>
</protein>
<dbReference type="InterPro" id="IPR044020">
    <property type="entry name" value="DUF5676"/>
</dbReference>
<keyword evidence="1" id="KW-0812">Transmembrane</keyword>
<evidence type="ECO:0000256" key="1">
    <source>
        <dbReference type="SAM" id="Phobius"/>
    </source>
</evidence>
<sequence>MYMKLQEKSLALAAAVTMTIAYVVCTVFVALFPKLAAAILGWMVHLVDINADVSITFGSFIGGLLPLVLYSYVGAWVFAWIYNRAARS</sequence>
<proteinExistence type="predicted"/>
<organism evidence="2 3">
    <name type="scientific">Candidatus Terrybacteria bacterium RIFCSPLOWO2_01_FULL_58_14</name>
    <dbReference type="NCBI Taxonomy" id="1802369"/>
    <lineage>
        <taxon>Bacteria</taxon>
        <taxon>Candidatus Terryibacteriota</taxon>
    </lineage>
</organism>
<comment type="caution">
    <text evidence="2">The sequence shown here is derived from an EMBL/GenBank/DDBJ whole genome shotgun (WGS) entry which is preliminary data.</text>
</comment>
<feature type="transmembrane region" description="Helical" evidence="1">
    <location>
        <begin position="12"/>
        <end position="33"/>
    </location>
</feature>